<dbReference type="EMBL" id="CYSE01000001">
    <property type="protein sequence ID" value="CUH74948.1"/>
    <property type="molecule type" value="Genomic_DNA"/>
</dbReference>
<keyword evidence="3" id="KW-0808">Transferase</keyword>
<dbReference type="Proteomes" id="UP000054935">
    <property type="component" value="Unassembled WGS sequence"/>
</dbReference>
<feature type="coiled-coil region" evidence="1">
    <location>
        <begin position="283"/>
        <end position="334"/>
    </location>
</feature>
<dbReference type="GO" id="GO:0016301">
    <property type="term" value="F:kinase activity"/>
    <property type="evidence" value="ECO:0007669"/>
    <property type="project" value="UniProtKB-KW"/>
</dbReference>
<proteinExistence type="predicted"/>
<keyword evidence="2" id="KW-0812">Transmembrane</keyword>
<protein>
    <submittedName>
        <fullName evidence="3">Tyrosine-protein kinase etk</fullName>
        <ecNumber evidence="3">2.7.10.-</ecNumber>
    </submittedName>
</protein>
<sequence length="549" mass="61433">MIGHYRELLLLYRWRILLGMLTAGIAAFALSLLILQKSPAYKATVVMNMQPSEEALSFNREFLGRSQFNPATIIAQTHVERLLSRPIAEATLAKLDADMGAPAQADPGAVSNFKLWLWKTWTRLNYGEYRPLSAERTALNALTESLEVDVVEGSYILRLTVTQEDPDLAARIANVHAESYIEIASSEFQNETSRAAALVRERIAEREAELQALFTQRDDLRSQYDISDLRRQSELLMLTLRETELQLNDNKLQKRIQEARLDEIVGTTGNRDRGPARTIQEELDSLNQQITFRTEQIVELSERLSALSSREAAFDNLASDLEAVQADLTSLREQLLTFELGEQVRANQVQIVAPAAVPVYPSSPKVFVNTVMALIAGGLFVFLIAVLQDIFGARIRTTNDLINVAGNRALPHADAILAGTGRGAFGLRRFGRARRMKRFTEVFGQRMSVEQAWASGQILVTGYVDQEELVKVRNFLGEVVKRSVAWGYNDQPLRITAAGPIYAVKDWDALPQGAVVVVMRPNEQDDVDVATLLTVGHDIPRKPLFMLWD</sequence>
<keyword evidence="4" id="KW-1185">Reference proteome</keyword>
<gene>
    <name evidence="3" type="primary">etk</name>
    <name evidence="3" type="ORF">TRN7648_00166</name>
</gene>
<evidence type="ECO:0000256" key="2">
    <source>
        <dbReference type="SAM" id="Phobius"/>
    </source>
</evidence>
<accession>A0A0P1FZY2</accession>
<dbReference type="PANTHER" id="PTHR32309">
    <property type="entry name" value="TYROSINE-PROTEIN KINASE"/>
    <property type="match status" value="1"/>
</dbReference>
<keyword evidence="3" id="KW-0418">Kinase</keyword>
<evidence type="ECO:0000313" key="3">
    <source>
        <dbReference type="EMBL" id="CUH74948.1"/>
    </source>
</evidence>
<organism evidence="3 4">
    <name type="scientific">Tropicibacter naphthalenivorans</name>
    <dbReference type="NCBI Taxonomy" id="441103"/>
    <lineage>
        <taxon>Bacteria</taxon>
        <taxon>Pseudomonadati</taxon>
        <taxon>Pseudomonadota</taxon>
        <taxon>Alphaproteobacteria</taxon>
        <taxon>Rhodobacterales</taxon>
        <taxon>Roseobacteraceae</taxon>
        <taxon>Tropicibacter</taxon>
    </lineage>
</organism>
<dbReference type="InterPro" id="IPR050445">
    <property type="entry name" value="Bact_polysacc_biosynth/exp"/>
</dbReference>
<dbReference type="STRING" id="441103.TRN7648_00166"/>
<keyword evidence="1" id="KW-0175">Coiled coil</keyword>
<dbReference type="EC" id="2.7.10.-" evidence="3"/>
<feature type="transmembrane region" description="Helical" evidence="2">
    <location>
        <begin position="12"/>
        <end position="35"/>
    </location>
</feature>
<dbReference type="AlphaFoldDB" id="A0A0P1FZY2"/>
<evidence type="ECO:0000256" key="1">
    <source>
        <dbReference type="SAM" id="Coils"/>
    </source>
</evidence>
<dbReference type="RefSeq" id="WP_058245747.1">
    <property type="nucleotide sequence ID" value="NZ_CYSE01000001.1"/>
</dbReference>
<keyword evidence="2" id="KW-1133">Transmembrane helix</keyword>
<dbReference type="OrthoDB" id="7689028at2"/>
<name>A0A0P1FZY2_9RHOB</name>
<reference evidence="3 4" key="1">
    <citation type="submission" date="2015-09" db="EMBL/GenBank/DDBJ databases">
        <authorList>
            <consortium name="Swine Surveillance"/>
        </authorList>
    </citation>
    <scope>NUCLEOTIDE SEQUENCE [LARGE SCALE GENOMIC DNA]</scope>
    <source>
        <strain evidence="3 4">CECT 7648</strain>
    </source>
</reference>
<evidence type="ECO:0000313" key="4">
    <source>
        <dbReference type="Proteomes" id="UP000054935"/>
    </source>
</evidence>
<dbReference type="PANTHER" id="PTHR32309:SF31">
    <property type="entry name" value="CAPSULAR EXOPOLYSACCHARIDE FAMILY"/>
    <property type="match status" value="1"/>
</dbReference>
<keyword evidence="2" id="KW-0472">Membrane</keyword>
<feature type="transmembrane region" description="Helical" evidence="2">
    <location>
        <begin position="366"/>
        <end position="387"/>
    </location>
</feature>